<evidence type="ECO:0000313" key="4">
    <source>
        <dbReference type="Proteomes" id="UP000595897"/>
    </source>
</evidence>
<feature type="transmembrane region" description="Helical" evidence="1">
    <location>
        <begin position="547"/>
        <end position="566"/>
    </location>
</feature>
<dbReference type="Proteomes" id="UP000595897">
    <property type="component" value="Chromosome"/>
</dbReference>
<feature type="chain" id="PRO_5032275693" description="Lipoprotein" evidence="2">
    <location>
        <begin position="23"/>
        <end position="600"/>
    </location>
</feature>
<sequence>MKKKLLLLTVFFCMLLFTACKGTTITSTTKFNQDGSGIRTVSAVLSKKDVKKMNLSFEQLDKLLEGVAPEAVNLSRTMDDNNKDATYEFSFAFSDIADYNQKIQEITAESHDATWYSDSSIFKSDINFSETQCTYDLVKWAFKALEKAGYSGAFDSLDLYEIGNNNIYYNNKLVYQESGENDSPSFQIPNAQLLKKISAYSKYDRNGKLSKQFVLEFNKKNFSKLNMNMAKSLLSQYSSEFNIDKKKATITLNLDSEEKIRDFLSKADDSYQADNLKYQMEDSTPFVLHFAFMENYNLSKFFNNFAIDTEYINNYLALPENIDYEDRIYYEPNEADETQKGYQYASKYRVTDTYKTNFTANHQVSVSDIHVLYEMKKGYHLALKTTFTLYQMDGNLSIDRLKAYYQKKADDIEVESTKDAYTVTLTNLYVWNGKKDTKSELSHFVRKKNTLLRKEDEYRSVYQLKDYIPIDSNAKIEYEFNIATSLGLKKLVYNGKNLLQDSEGSNSDNKKSVSVEYHEAEGYRIKLTEGNLTKSNIKMEFVTTKPIIPYIVVLFILIVIVTVIVISMKDLRNNEDSTVLDNWITRVKNIIQRLRKEKEN</sequence>
<keyword evidence="1" id="KW-1133">Transmembrane helix</keyword>
<evidence type="ECO:0000256" key="1">
    <source>
        <dbReference type="SAM" id="Phobius"/>
    </source>
</evidence>
<keyword evidence="1" id="KW-0472">Membrane</keyword>
<evidence type="ECO:0000313" key="3">
    <source>
        <dbReference type="EMBL" id="BCN32048.1"/>
    </source>
</evidence>
<evidence type="ECO:0008006" key="5">
    <source>
        <dbReference type="Google" id="ProtNLM"/>
    </source>
</evidence>
<dbReference type="EMBL" id="AP024169">
    <property type="protein sequence ID" value="BCN32048.1"/>
    <property type="molecule type" value="Genomic_DNA"/>
</dbReference>
<gene>
    <name evidence="3" type="ORF">bsdtb5_33430</name>
</gene>
<dbReference type="PROSITE" id="PS51257">
    <property type="entry name" value="PROKAR_LIPOPROTEIN"/>
    <property type="match status" value="1"/>
</dbReference>
<evidence type="ECO:0000256" key="2">
    <source>
        <dbReference type="SAM" id="SignalP"/>
    </source>
</evidence>
<dbReference type="RefSeq" id="WP_271713130.1">
    <property type="nucleotide sequence ID" value="NZ_AP024169.1"/>
</dbReference>
<reference evidence="3 4" key="1">
    <citation type="submission" date="2020-11" db="EMBL/GenBank/DDBJ databases">
        <title>Draft genome sequencing of a Lachnospiraceae strain isolated from anoxic soil subjected to BSD treatment.</title>
        <authorList>
            <person name="Uek A."/>
            <person name="Tonouchi A."/>
        </authorList>
    </citation>
    <scope>NUCLEOTIDE SEQUENCE [LARGE SCALE GENOMIC DNA]</scope>
    <source>
        <strain evidence="3 4">TB5</strain>
    </source>
</reference>
<accession>A0A7R7IFE3</accession>
<feature type="signal peptide" evidence="2">
    <location>
        <begin position="1"/>
        <end position="22"/>
    </location>
</feature>
<keyword evidence="1" id="KW-0812">Transmembrane</keyword>
<keyword evidence="4" id="KW-1185">Reference proteome</keyword>
<name>A0A7R7IFE3_9FIRM</name>
<protein>
    <recommendedName>
        <fullName evidence="5">Lipoprotein</fullName>
    </recommendedName>
</protein>
<dbReference type="AlphaFoldDB" id="A0A7R7IFE3"/>
<keyword evidence="2" id="KW-0732">Signal</keyword>
<proteinExistence type="predicted"/>
<organism evidence="3 4">
    <name type="scientific">Anaeromicropila herbilytica</name>
    <dbReference type="NCBI Taxonomy" id="2785025"/>
    <lineage>
        <taxon>Bacteria</taxon>
        <taxon>Bacillati</taxon>
        <taxon>Bacillota</taxon>
        <taxon>Clostridia</taxon>
        <taxon>Lachnospirales</taxon>
        <taxon>Lachnospiraceae</taxon>
        <taxon>Anaeromicropila</taxon>
    </lineage>
</organism>
<dbReference type="KEGG" id="ahb:bsdtb5_33430"/>